<proteinExistence type="predicted"/>
<dbReference type="EMBL" id="GBRH01232635">
    <property type="protein sequence ID" value="JAD65260.1"/>
    <property type="molecule type" value="Transcribed_RNA"/>
</dbReference>
<sequence length="36" mass="4305">MGLLAYCVMQYKSSIIGRFRPYGDHQVRYDFAYQNL</sequence>
<reference evidence="1" key="1">
    <citation type="submission" date="2014-09" db="EMBL/GenBank/DDBJ databases">
        <authorList>
            <person name="Magalhaes I.L.F."/>
            <person name="Oliveira U."/>
            <person name="Santos F.R."/>
            <person name="Vidigal T.H.D.A."/>
            <person name="Brescovit A.D."/>
            <person name="Santos A.J."/>
        </authorList>
    </citation>
    <scope>NUCLEOTIDE SEQUENCE</scope>
    <source>
        <tissue evidence="1">Shoot tissue taken approximately 20 cm above the soil surface</tissue>
    </source>
</reference>
<organism evidence="1">
    <name type="scientific">Arundo donax</name>
    <name type="common">Giant reed</name>
    <name type="synonym">Donax arundinaceus</name>
    <dbReference type="NCBI Taxonomy" id="35708"/>
    <lineage>
        <taxon>Eukaryota</taxon>
        <taxon>Viridiplantae</taxon>
        <taxon>Streptophyta</taxon>
        <taxon>Embryophyta</taxon>
        <taxon>Tracheophyta</taxon>
        <taxon>Spermatophyta</taxon>
        <taxon>Magnoliopsida</taxon>
        <taxon>Liliopsida</taxon>
        <taxon>Poales</taxon>
        <taxon>Poaceae</taxon>
        <taxon>PACMAD clade</taxon>
        <taxon>Arundinoideae</taxon>
        <taxon>Arundineae</taxon>
        <taxon>Arundo</taxon>
    </lineage>
</organism>
<dbReference type="AlphaFoldDB" id="A0A0A9BVR4"/>
<protein>
    <submittedName>
        <fullName evidence="1">Uncharacterized protein</fullName>
    </submittedName>
</protein>
<reference evidence="1" key="2">
    <citation type="journal article" date="2015" name="Data Brief">
        <title>Shoot transcriptome of the giant reed, Arundo donax.</title>
        <authorList>
            <person name="Barrero R.A."/>
            <person name="Guerrero F.D."/>
            <person name="Moolhuijzen P."/>
            <person name="Goolsby J.A."/>
            <person name="Tidwell J."/>
            <person name="Bellgard S.E."/>
            <person name="Bellgard M.I."/>
        </authorList>
    </citation>
    <scope>NUCLEOTIDE SEQUENCE</scope>
    <source>
        <tissue evidence="1">Shoot tissue taken approximately 20 cm above the soil surface</tissue>
    </source>
</reference>
<name>A0A0A9BVR4_ARUDO</name>
<accession>A0A0A9BVR4</accession>
<evidence type="ECO:0000313" key="1">
    <source>
        <dbReference type="EMBL" id="JAD65260.1"/>
    </source>
</evidence>